<dbReference type="PANTHER" id="PTHR30041">
    <property type="entry name" value="ARSENATE REDUCTASE"/>
    <property type="match status" value="1"/>
</dbReference>
<dbReference type="InterPro" id="IPR036249">
    <property type="entry name" value="Thioredoxin-like_sf"/>
</dbReference>
<dbReference type="InterPro" id="IPR006660">
    <property type="entry name" value="Arsenate_reductase-like"/>
</dbReference>
<gene>
    <name evidence="2" type="ORF">GIY09_02530</name>
</gene>
<protein>
    <submittedName>
        <fullName evidence="2">Arsenate reductase</fullName>
    </submittedName>
</protein>
<dbReference type="Pfam" id="PF03960">
    <property type="entry name" value="ArsC"/>
    <property type="match status" value="1"/>
</dbReference>
<dbReference type="PANTHER" id="PTHR30041:SF8">
    <property type="entry name" value="PROTEIN YFFB"/>
    <property type="match status" value="1"/>
</dbReference>
<dbReference type="AlphaFoldDB" id="A0A6I2GDS6"/>
<comment type="similarity">
    <text evidence="1">Belongs to the ArsC family.</text>
</comment>
<keyword evidence="3" id="KW-1185">Reference proteome</keyword>
<dbReference type="EMBL" id="WJQS01000002">
    <property type="protein sequence ID" value="MRI84774.1"/>
    <property type="molecule type" value="Genomic_DNA"/>
</dbReference>
<comment type="caution">
    <text evidence="2">The sequence shown here is derived from an EMBL/GenBank/DDBJ whole genome shotgun (WGS) entry which is preliminary data.</text>
</comment>
<dbReference type="Proteomes" id="UP000430975">
    <property type="component" value="Unassembled WGS sequence"/>
</dbReference>
<dbReference type="SUPFAM" id="SSF52833">
    <property type="entry name" value="Thioredoxin-like"/>
    <property type="match status" value="1"/>
</dbReference>
<dbReference type="Gene3D" id="3.40.30.10">
    <property type="entry name" value="Glutaredoxin"/>
    <property type="match status" value="1"/>
</dbReference>
<organism evidence="2 3">
    <name type="scientific">Fundicoccus ignavus</name>
    <dbReference type="NCBI Taxonomy" id="2664442"/>
    <lineage>
        <taxon>Bacteria</taxon>
        <taxon>Bacillati</taxon>
        <taxon>Bacillota</taxon>
        <taxon>Bacilli</taxon>
        <taxon>Lactobacillales</taxon>
        <taxon>Aerococcaceae</taxon>
        <taxon>Fundicoccus</taxon>
    </lineage>
</organism>
<evidence type="ECO:0000313" key="3">
    <source>
        <dbReference type="Proteomes" id="UP000430975"/>
    </source>
</evidence>
<name>A0A6I2GDS6_9LACT</name>
<accession>A0A6I2GDS6</accession>
<reference evidence="2 3" key="1">
    <citation type="submission" date="2019-11" db="EMBL/GenBank/DDBJ databases">
        <title>Characterisation of Fundicoccus ignavus gen. nov. sp. nov., a novel genus of the family Aerococcaceae isolated from bulk tank milk.</title>
        <authorList>
            <person name="Siebert A."/>
            <person name="Huptas C."/>
            <person name="Wenning M."/>
            <person name="Scherer S."/>
            <person name="Doll E.V."/>
        </authorList>
    </citation>
    <scope>NUCLEOTIDE SEQUENCE [LARGE SCALE GENOMIC DNA]</scope>
    <source>
        <strain evidence="2 3">WS4759</strain>
    </source>
</reference>
<dbReference type="RefSeq" id="WP_153863146.1">
    <property type="nucleotide sequence ID" value="NZ_WJQS01000002.1"/>
</dbReference>
<dbReference type="PROSITE" id="PS51353">
    <property type="entry name" value="ARSC"/>
    <property type="match status" value="1"/>
</dbReference>
<evidence type="ECO:0000256" key="1">
    <source>
        <dbReference type="PROSITE-ProRule" id="PRU01282"/>
    </source>
</evidence>
<evidence type="ECO:0000313" key="2">
    <source>
        <dbReference type="EMBL" id="MRI84774.1"/>
    </source>
</evidence>
<sequence>MLTVYGLKQCSTTQKAIKFLESGGRQVKELIDIRDTPPSKETIKLALLANDNKVSKIMNTSGGLYREMELKDKLPKMTLEEVIDLVNKNGMLIKRPLVTDFKHATVSAKEDLLAKKWLS</sequence>
<proteinExistence type="inferred from homology"/>